<reference evidence="2 3" key="1">
    <citation type="submission" date="2020-08" db="EMBL/GenBank/DDBJ databases">
        <title>Genomic Encyclopedia of Type Strains, Phase IV (KMG-IV): sequencing the most valuable type-strain genomes for metagenomic binning, comparative biology and taxonomic classification.</title>
        <authorList>
            <person name="Goeker M."/>
        </authorList>
    </citation>
    <scope>NUCLEOTIDE SEQUENCE [LARGE SCALE GENOMIC DNA]</scope>
    <source>
        <strain evidence="2 3">DSM 23562</strain>
    </source>
</reference>
<dbReference type="PANTHER" id="PTHR43000">
    <property type="entry name" value="DTDP-D-GLUCOSE 4,6-DEHYDRATASE-RELATED"/>
    <property type="match status" value="1"/>
</dbReference>
<dbReference type="RefSeq" id="WP_184200346.1">
    <property type="nucleotide sequence ID" value="NZ_JACHGW010000003.1"/>
</dbReference>
<feature type="domain" description="NAD(P)-binding" evidence="1">
    <location>
        <begin position="4"/>
        <end position="302"/>
    </location>
</feature>
<protein>
    <submittedName>
        <fullName evidence="2">GDP-4-dehydro-6-deoxy-D-mannose reductase</fullName>
        <ecNumber evidence="2">1.1.1.281</ecNumber>
    </submittedName>
</protein>
<dbReference type="EC" id="1.1.1.281" evidence="2"/>
<dbReference type="Gene3D" id="3.90.25.10">
    <property type="entry name" value="UDP-galactose 4-epimerase, domain 1"/>
    <property type="match status" value="1"/>
</dbReference>
<accession>A0A7W9W746</accession>
<keyword evidence="2" id="KW-0560">Oxidoreductase</keyword>
<evidence type="ECO:0000313" key="2">
    <source>
        <dbReference type="EMBL" id="MBB6052084.1"/>
    </source>
</evidence>
<evidence type="ECO:0000313" key="3">
    <source>
        <dbReference type="Proteomes" id="UP000520814"/>
    </source>
</evidence>
<dbReference type="Proteomes" id="UP000520814">
    <property type="component" value="Unassembled WGS sequence"/>
</dbReference>
<proteinExistence type="predicted"/>
<dbReference type="Gene3D" id="3.40.50.720">
    <property type="entry name" value="NAD(P)-binding Rossmann-like Domain"/>
    <property type="match status" value="1"/>
</dbReference>
<dbReference type="InterPro" id="IPR016040">
    <property type="entry name" value="NAD(P)-bd_dom"/>
</dbReference>
<comment type="caution">
    <text evidence="2">The sequence shown here is derived from an EMBL/GenBank/DDBJ whole genome shotgun (WGS) entry which is preliminary data.</text>
</comment>
<sequence length="317" mass="34224">MRILITGATGFVGGYLAAELAAHYPQAQLFGTTYGQTSGALLPDNMPLLEADLREPAKIRQALEQSDPDFIFHLAGFASGAGTDAAVIRAANVDATKLLVEAVAERGKPCRLHLASTGYVYGTTEPGKPAREDDTLRPEGPYAQSKAEMETEIAPLASGSLSITVTRAFNHTGPRQTPVFVAPGFARQLARIERGLDTPVVRVGNLEAKRDFLDVRDVVRAYRLLLCELEPAPWRVVNVASGDAVAIQTILDTLLGFAKVDVSVELDPARLRPSDMPQCIGSSALLSSLTGWRTTHSLTDTLLETLTWWRSTGVDIW</sequence>
<dbReference type="InterPro" id="IPR036291">
    <property type="entry name" value="NAD(P)-bd_dom_sf"/>
</dbReference>
<dbReference type="SUPFAM" id="SSF51735">
    <property type="entry name" value="NAD(P)-binding Rossmann-fold domains"/>
    <property type="match status" value="1"/>
</dbReference>
<gene>
    <name evidence="2" type="ORF">HNQ39_003894</name>
</gene>
<dbReference type="Pfam" id="PF16363">
    <property type="entry name" value="GDP_Man_Dehyd"/>
    <property type="match status" value="1"/>
</dbReference>
<dbReference type="EMBL" id="JACHGW010000003">
    <property type="protein sequence ID" value="MBB6052084.1"/>
    <property type="molecule type" value="Genomic_DNA"/>
</dbReference>
<dbReference type="AlphaFoldDB" id="A0A7W9W746"/>
<dbReference type="GO" id="GO:0033705">
    <property type="term" value="F:GDP-4-dehydro-6-deoxy-D-mannose reductase activity"/>
    <property type="evidence" value="ECO:0007669"/>
    <property type="project" value="UniProtKB-EC"/>
</dbReference>
<evidence type="ECO:0000259" key="1">
    <source>
        <dbReference type="Pfam" id="PF16363"/>
    </source>
</evidence>
<keyword evidence="3" id="KW-1185">Reference proteome</keyword>
<name>A0A7W9W746_ARMRO</name>
<organism evidence="2 3">
    <name type="scientific">Armatimonas rosea</name>
    <dbReference type="NCBI Taxonomy" id="685828"/>
    <lineage>
        <taxon>Bacteria</taxon>
        <taxon>Bacillati</taxon>
        <taxon>Armatimonadota</taxon>
        <taxon>Armatimonadia</taxon>
        <taxon>Armatimonadales</taxon>
        <taxon>Armatimonadaceae</taxon>
        <taxon>Armatimonas</taxon>
    </lineage>
</organism>